<protein>
    <submittedName>
        <fullName evidence="1">Uncharacterized protein</fullName>
    </submittedName>
</protein>
<dbReference type="RefSeq" id="WP_316411326.1">
    <property type="nucleotide sequence ID" value="NZ_AP027081.1"/>
</dbReference>
<evidence type="ECO:0000313" key="2">
    <source>
        <dbReference type="Proteomes" id="UP001228113"/>
    </source>
</evidence>
<proteinExistence type="predicted"/>
<dbReference type="KEGG" id="msea:METESE_12500"/>
<dbReference type="AlphaFoldDB" id="A0AA48GYC4"/>
<gene>
    <name evidence="1" type="ORF">METESE_12500</name>
</gene>
<dbReference type="InterPro" id="IPR056928">
    <property type="entry name" value="Gp77-like"/>
</dbReference>
<evidence type="ECO:0000313" key="1">
    <source>
        <dbReference type="EMBL" id="BDU76292.1"/>
    </source>
</evidence>
<sequence length="103" mass="10887">MSQFFSPKTPMAVIKLGVDWTKALAELGDTIQSATWAITNTTDPSEVTTAMLQGAVDLSKTGQVWQKVSGGTAGCVYEHTCTVTTTGGQTIPYSVRQSVKADS</sequence>
<keyword evidence="2" id="KW-1185">Reference proteome</keyword>
<organism evidence="1 2">
    <name type="scientific">Mesoterricola sediminis</name>
    <dbReference type="NCBI Taxonomy" id="2927980"/>
    <lineage>
        <taxon>Bacteria</taxon>
        <taxon>Pseudomonadati</taxon>
        <taxon>Acidobacteriota</taxon>
        <taxon>Holophagae</taxon>
        <taxon>Holophagales</taxon>
        <taxon>Holophagaceae</taxon>
        <taxon>Mesoterricola</taxon>
    </lineage>
</organism>
<dbReference type="Pfam" id="PF23148">
    <property type="entry name" value="Gp77"/>
    <property type="match status" value="1"/>
</dbReference>
<name>A0AA48GYC4_9BACT</name>
<reference evidence="1" key="1">
    <citation type="journal article" date="2023" name="Int. J. Syst. Evol. Microbiol.">
        <title>Mesoterricola silvestris gen. nov., sp. nov., Mesoterricola sediminis sp. nov., Geothrix oryzae sp. nov., Geothrix edaphica sp. nov., Geothrix rubra sp. nov., and Geothrix limicola sp. nov., six novel members of Acidobacteriota isolated from soils.</title>
        <authorList>
            <person name="Itoh H."/>
            <person name="Sugisawa Y."/>
            <person name="Mise K."/>
            <person name="Xu Z."/>
            <person name="Kuniyasu M."/>
            <person name="Ushijima N."/>
            <person name="Kawano K."/>
            <person name="Kobayashi E."/>
            <person name="Shiratori Y."/>
            <person name="Masuda Y."/>
            <person name="Senoo K."/>
        </authorList>
    </citation>
    <scope>NUCLEOTIDE SEQUENCE</scope>
    <source>
        <strain evidence="1">W786</strain>
    </source>
</reference>
<dbReference type="Proteomes" id="UP001228113">
    <property type="component" value="Chromosome"/>
</dbReference>
<dbReference type="EMBL" id="AP027081">
    <property type="protein sequence ID" value="BDU76292.1"/>
    <property type="molecule type" value="Genomic_DNA"/>
</dbReference>
<accession>A0AA48GYC4</accession>